<reference evidence="1" key="2">
    <citation type="journal article" date="2023" name="Proc. Natl. Acad. Sci. U.S.A.">
        <title>A global phylogenomic analysis of the shiitake genus Lentinula.</title>
        <authorList>
            <person name="Sierra-Patev S."/>
            <person name="Min B."/>
            <person name="Naranjo-Ortiz M."/>
            <person name="Looney B."/>
            <person name="Konkel Z."/>
            <person name="Slot J.C."/>
            <person name="Sakamoto Y."/>
            <person name="Steenwyk J.L."/>
            <person name="Rokas A."/>
            <person name="Carro J."/>
            <person name="Camarero S."/>
            <person name="Ferreira P."/>
            <person name="Molpeceres G."/>
            <person name="Ruiz-Duenas F.J."/>
            <person name="Serrano A."/>
            <person name="Henrissat B."/>
            <person name="Drula E."/>
            <person name="Hughes K.W."/>
            <person name="Mata J.L."/>
            <person name="Ishikawa N.K."/>
            <person name="Vargas-Isla R."/>
            <person name="Ushijima S."/>
            <person name="Smith C.A."/>
            <person name="Donoghue J."/>
            <person name="Ahrendt S."/>
            <person name="Andreopoulos W."/>
            <person name="He G."/>
            <person name="LaButti K."/>
            <person name="Lipzen A."/>
            <person name="Ng V."/>
            <person name="Riley R."/>
            <person name="Sandor L."/>
            <person name="Barry K."/>
            <person name="Martinez A.T."/>
            <person name="Xiao Y."/>
            <person name="Gibbons J.G."/>
            <person name="Terashima K."/>
            <person name="Grigoriev I.V."/>
            <person name="Hibbett D."/>
        </authorList>
    </citation>
    <scope>NUCLEOTIDE SEQUENCE</scope>
    <source>
        <strain evidence="1">Sp2 HRB7682 ss15</strain>
    </source>
</reference>
<feature type="non-terminal residue" evidence="1">
    <location>
        <position position="57"/>
    </location>
</feature>
<name>A0A9W8ZSA1_9AGAR</name>
<reference evidence="1" key="1">
    <citation type="submission" date="2022-08" db="EMBL/GenBank/DDBJ databases">
        <authorList>
            <consortium name="DOE Joint Genome Institute"/>
            <person name="Min B."/>
            <person name="Riley R."/>
            <person name="Sierra-Patev S."/>
            <person name="Naranjo-Ortiz M."/>
            <person name="Looney B."/>
            <person name="Konkel Z."/>
            <person name="Slot J.C."/>
            <person name="Sakamoto Y."/>
            <person name="Steenwyk J.L."/>
            <person name="Rokas A."/>
            <person name="Carro J."/>
            <person name="Camarero S."/>
            <person name="Ferreira P."/>
            <person name="Molpeceres G."/>
            <person name="Ruiz-Duenas F.J."/>
            <person name="Serrano A."/>
            <person name="Henrissat B."/>
            <person name="Drula E."/>
            <person name="Hughes K.W."/>
            <person name="Mata J.L."/>
            <person name="Ishikawa N.K."/>
            <person name="Vargas-Isla R."/>
            <person name="Ushijima S."/>
            <person name="Smith C.A."/>
            <person name="Ahrendt S."/>
            <person name="Andreopoulos W."/>
            <person name="He G."/>
            <person name="Labutti K."/>
            <person name="Lipzen A."/>
            <person name="Ng V."/>
            <person name="Sandor L."/>
            <person name="Barry K."/>
            <person name="Martinez A.T."/>
            <person name="Xiao Y."/>
            <person name="Gibbons J.G."/>
            <person name="Terashima K."/>
            <person name="Hibbett D.S."/>
            <person name="Grigoriev I.V."/>
        </authorList>
    </citation>
    <scope>NUCLEOTIDE SEQUENCE</scope>
    <source>
        <strain evidence="1">Sp2 HRB7682 ss15</strain>
    </source>
</reference>
<dbReference type="Gene3D" id="3.30.200.20">
    <property type="entry name" value="Phosphorylase Kinase, domain 1"/>
    <property type="match status" value="1"/>
</dbReference>
<sequence length="57" mass="6452">DFSQRRGLAPLAKNSLRRLLTICHLDVLKFADVVESNTTIVTMTERVRPLDAALQAW</sequence>
<evidence type="ECO:0000313" key="2">
    <source>
        <dbReference type="Proteomes" id="UP001150238"/>
    </source>
</evidence>
<gene>
    <name evidence="1" type="ORF">C8J55DRAFT_406127</name>
</gene>
<comment type="caution">
    <text evidence="1">The sequence shown here is derived from an EMBL/GenBank/DDBJ whole genome shotgun (WGS) entry which is preliminary data.</text>
</comment>
<dbReference type="Proteomes" id="UP001150238">
    <property type="component" value="Unassembled WGS sequence"/>
</dbReference>
<feature type="non-terminal residue" evidence="1">
    <location>
        <position position="1"/>
    </location>
</feature>
<protein>
    <submittedName>
        <fullName evidence="1">Uncharacterized protein</fullName>
    </submittedName>
</protein>
<organism evidence="1 2">
    <name type="scientific">Lentinula lateritia</name>
    <dbReference type="NCBI Taxonomy" id="40482"/>
    <lineage>
        <taxon>Eukaryota</taxon>
        <taxon>Fungi</taxon>
        <taxon>Dikarya</taxon>
        <taxon>Basidiomycota</taxon>
        <taxon>Agaricomycotina</taxon>
        <taxon>Agaricomycetes</taxon>
        <taxon>Agaricomycetidae</taxon>
        <taxon>Agaricales</taxon>
        <taxon>Marasmiineae</taxon>
        <taxon>Omphalotaceae</taxon>
        <taxon>Lentinula</taxon>
    </lineage>
</organism>
<dbReference type="AlphaFoldDB" id="A0A9W8ZSA1"/>
<accession>A0A9W8ZSA1</accession>
<evidence type="ECO:0000313" key="1">
    <source>
        <dbReference type="EMBL" id="KAJ4464804.1"/>
    </source>
</evidence>
<dbReference type="EMBL" id="JANVFS010000056">
    <property type="protein sequence ID" value="KAJ4464804.1"/>
    <property type="molecule type" value="Genomic_DNA"/>
</dbReference>
<proteinExistence type="predicted"/>